<dbReference type="InterPro" id="IPR007889">
    <property type="entry name" value="HTH_Psq"/>
</dbReference>
<dbReference type="PANTHER" id="PTHR47172">
    <property type="entry name" value="OS01G0976800 PROTEIN"/>
    <property type="match status" value="1"/>
</dbReference>
<gene>
    <name evidence="12" type="ORF">PGQ11_007911</name>
</gene>
<feature type="compositionally biased region" description="Basic and acidic residues" evidence="9">
    <location>
        <begin position="288"/>
        <end position="303"/>
    </location>
</feature>
<keyword evidence="7" id="KW-0539">Nucleus</keyword>
<organism evidence="12 13">
    <name type="scientific">Apiospora arundinis</name>
    <dbReference type="NCBI Taxonomy" id="335852"/>
    <lineage>
        <taxon>Eukaryota</taxon>
        <taxon>Fungi</taxon>
        <taxon>Dikarya</taxon>
        <taxon>Ascomycota</taxon>
        <taxon>Pezizomycotina</taxon>
        <taxon>Sordariomycetes</taxon>
        <taxon>Xylariomycetidae</taxon>
        <taxon>Amphisphaeriales</taxon>
        <taxon>Apiosporaceae</taxon>
        <taxon>Apiospora</taxon>
    </lineage>
</organism>
<dbReference type="CDD" id="cd00202">
    <property type="entry name" value="ZnF_GATA"/>
    <property type="match status" value="1"/>
</dbReference>
<accession>A0ABR2IYB4</accession>
<feature type="domain" description="GATA-type" evidence="10">
    <location>
        <begin position="244"/>
        <end position="298"/>
    </location>
</feature>
<feature type="domain" description="HTH CENPB-type" evidence="11">
    <location>
        <begin position="51"/>
        <end position="120"/>
    </location>
</feature>
<keyword evidence="3" id="KW-0862">Zinc</keyword>
<dbReference type="InterPro" id="IPR009057">
    <property type="entry name" value="Homeodomain-like_sf"/>
</dbReference>
<dbReference type="InterPro" id="IPR013088">
    <property type="entry name" value="Znf_NHR/GATA"/>
</dbReference>
<feature type="region of interest" description="Disordered" evidence="9">
    <location>
        <begin position="277"/>
        <end position="316"/>
    </location>
</feature>
<evidence type="ECO:0000256" key="3">
    <source>
        <dbReference type="ARBA" id="ARBA00022833"/>
    </source>
</evidence>
<dbReference type="InterPro" id="IPR006600">
    <property type="entry name" value="HTH_CenpB_DNA-bd_dom"/>
</dbReference>
<dbReference type="Pfam" id="PF00320">
    <property type="entry name" value="GATA"/>
    <property type="match status" value="1"/>
</dbReference>
<keyword evidence="12" id="KW-0378">Hydrolase</keyword>
<dbReference type="PANTHER" id="PTHR47172:SF24">
    <property type="entry name" value="GATA ZINC FINGER DOMAIN-CONTAINING PROTEIN 14-RELATED"/>
    <property type="match status" value="1"/>
</dbReference>
<keyword evidence="1" id="KW-0479">Metal-binding</keyword>
<dbReference type="Gene3D" id="1.10.10.60">
    <property type="entry name" value="Homeodomain-like"/>
    <property type="match status" value="1"/>
</dbReference>
<evidence type="ECO:0000259" key="11">
    <source>
        <dbReference type="PROSITE" id="PS51253"/>
    </source>
</evidence>
<keyword evidence="12" id="KW-0255">Endonuclease</keyword>
<dbReference type="EMBL" id="JAPCWZ010000004">
    <property type="protein sequence ID" value="KAK8869333.1"/>
    <property type="molecule type" value="Genomic_DNA"/>
</dbReference>
<dbReference type="GO" id="GO:0004519">
    <property type="term" value="F:endonuclease activity"/>
    <property type="evidence" value="ECO:0007669"/>
    <property type="project" value="UniProtKB-KW"/>
</dbReference>
<dbReference type="Proteomes" id="UP001390339">
    <property type="component" value="Unassembled WGS sequence"/>
</dbReference>
<dbReference type="SMART" id="SM00401">
    <property type="entry name" value="ZnF_GATA"/>
    <property type="match status" value="1"/>
</dbReference>
<evidence type="ECO:0000256" key="4">
    <source>
        <dbReference type="ARBA" id="ARBA00023015"/>
    </source>
</evidence>
<sequence length="316" mass="35704">MVGTWKESQMILALQAIQKNPELSLRSISTTYGVPYATLRNRRLGLQPKREISANCRRLTDSEEDTIIRYIIELNARSFPPRLSGVEDMVNRLLSLRDGGRVGMNWASNFVRRQPDLRTRFNRIIDYQRVLCEDPDAYRAWFTLVRNTITKYGIQEEDIYNFDETGFLMGQISSEMVVTTSDRRGRPRARRRRPRHPGRPRRGPVRPAPLRDPPAQDSQPGPARRVAGPAQARHSVPAVPVRGGDPALGCANCHTKVSPEWRRGPSGIRNLCNQCGRRAHRQQQPDPLAERRGVVDVRDEHAGELGQGDAGGPPEP</sequence>
<protein>
    <submittedName>
        <fullName evidence="12">DDE superfamily endonuclease</fullName>
    </submittedName>
</protein>
<keyword evidence="6" id="KW-0804">Transcription</keyword>
<feature type="region of interest" description="Disordered" evidence="9">
    <location>
        <begin position="177"/>
        <end position="239"/>
    </location>
</feature>
<keyword evidence="12" id="KW-0540">Nuclease</keyword>
<proteinExistence type="predicted"/>
<evidence type="ECO:0000256" key="6">
    <source>
        <dbReference type="ARBA" id="ARBA00023163"/>
    </source>
</evidence>
<evidence type="ECO:0000256" key="2">
    <source>
        <dbReference type="ARBA" id="ARBA00022771"/>
    </source>
</evidence>
<dbReference type="SUPFAM" id="SSF57716">
    <property type="entry name" value="Glucocorticoid receptor-like (DNA-binding domain)"/>
    <property type="match status" value="1"/>
</dbReference>
<evidence type="ECO:0000313" key="13">
    <source>
        <dbReference type="Proteomes" id="UP001390339"/>
    </source>
</evidence>
<feature type="compositionally biased region" description="Basic residues" evidence="9">
    <location>
        <begin position="185"/>
        <end position="204"/>
    </location>
</feature>
<keyword evidence="13" id="KW-1185">Reference proteome</keyword>
<feature type="compositionally biased region" description="Gly residues" evidence="9">
    <location>
        <begin position="305"/>
        <end position="316"/>
    </location>
</feature>
<dbReference type="Gene3D" id="3.30.50.10">
    <property type="entry name" value="Erythroid Transcription Factor GATA-1, subunit A"/>
    <property type="match status" value="1"/>
</dbReference>
<keyword evidence="4" id="KW-0805">Transcription regulation</keyword>
<dbReference type="SUPFAM" id="SSF46689">
    <property type="entry name" value="Homeodomain-like"/>
    <property type="match status" value="1"/>
</dbReference>
<keyword evidence="2 8" id="KW-0863">Zinc-finger</keyword>
<comment type="caution">
    <text evidence="12">The sequence shown here is derived from an EMBL/GenBank/DDBJ whole genome shotgun (WGS) entry which is preliminary data.</text>
</comment>
<evidence type="ECO:0000256" key="1">
    <source>
        <dbReference type="ARBA" id="ARBA00022723"/>
    </source>
</evidence>
<evidence type="ECO:0000256" key="7">
    <source>
        <dbReference type="ARBA" id="ARBA00023242"/>
    </source>
</evidence>
<evidence type="ECO:0000256" key="8">
    <source>
        <dbReference type="PROSITE-ProRule" id="PRU00094"/>
    </source>
</evidence>
<dbReference type="PROSITE" id="PS50114">
    <property type="entry name" value="GATA_ZN_FINGER_2"/>
    <property type="match status" value="1"/>
</dbReference>
<keyword evidence="5" id="KW-0238">DNA-binding</keyword>
<dbReference type="InterPro" id="IPR000679">
    <property type="entry name" value="Znf_GATA"/>
</dbReference>
<reference evidence="12 13" key="1">
    <citation type="journal article" date="2024" name="IMA Fungus">
        <title>Apiospora arundinis, a panoply of carbohydrate-active enzymes and secondary metabolites.</title>
        <authorList>
            <person name="Sorensen T."/>
            <person name="Petersen C."/>
            <person name="Muurmann A.T."/>
            <person name="Christiansen J.V."/>
            <person name="Brundto M.L."/>
            <person name="Overgaard C.K."/>
            <person name="Boysen A.T."/>
            <person name="Wollenberg R.D."/>
            <person name="Larsen T.O."/>
            <person name="Sorensen J.L."/>
            <person name="Nielsen K.L."/>
            <person name="Sondergaard T.E."/>
        </authorList>
    </citation>
    <scope>NUCLEOTIDE SEQUENCE [LARGE SCALE GENOMIC DNA]</scope>
    <source>
        <strain evidence="12 13">AAU 773</strain>
    </source>
</reference>
<evidence type="ECO:0000313" key="12">
    <source>
        <dbReference type="EMBL" id="KAK8869333.1"/>
    </source>
</evidence>
<dbReference type="PROSITE" id="PS51253">
    <property type="entry name" value="HTH_CENPB"/>
    <property type="match status" value="1"/>
</dbReference>
<name>A0ABR2IYB4_9PEZI</name>
<evidence type="ECO:0000256" key="5">
    <source>
        <dbReference type="ARBA" id="ARBA00023125"/>
    </source>
</evidence>
<evidence type="ECO:0000256" key="9">
    <source>
        <dbReference type="SAM" id="MobiDB-lite"/>
    </source>
</evidence>
<evidence type="ECO:0000259" key="10">
    <source>
        <dbReference type="PROSITE" id="PS50114"/>
    </source>
</evidence>
<dbReference type="Pfam" id="PF05225">
    <property type="entry name" value="HTH_psq"/>
    <property type="match status" value="1"/>
</dbReference>